<evidence type="ECO:0000313" key="2">
    <source>
        <dbReference type="EMBL" id="CUG87015.1"/>
    </source>
</evidence>
<evidence type="ECO:0000313" key="3">
    <source>
        <dbReference type="Proteomes" id="UP000051952"/>
    </source>
</evidence>
<feature type="compositionally biased region" description="Basic and acidic residues" evidence="1">
    <location>
        <begin position="12"/>
        <end position="23"/>
    </location>
</feature>
<protein>
    <submittedName>
        <fullName evidence="2">Uncharacterized protein</fullName>
    </submittedName>
</protein>
<feature type="region of interest" description="Disordered" evidence="1">
    <location>
        <begin position="73"/>
        <end position="126"/>
    </location>
</feature>
<evidence type="ECO:0000256" key="1">
    <source>
        <dbReference type="SAM" id="MobiDB-lite"/>
    </source>
</evidence>
<reference evidence="3" key="1">
    <citation type="submission" date="2015-09" db="EMBL/GenBank/DDBJ databases">
        <authorList>
            <consortium name="Pathogen Informatics"/>
        </authorList>
    </citation>
    <scope>NUCLEOTIDE SEQUENCE [LARGE SCALE GENOMIC DNA]</scope>
    <source>
        <strain evidence="3">Lake Konstanz</strain>
    </source>
</reference>
<feature type="region of interest" description="Disordered" evidence="1">
    <location>
        <begin position="1"/>
        <end position="31"/>
    </location>
</feature>
<sequence length="264" mass="29491">MGFQVQRTCAEQQKRNEQRHNHGDVPPSPQLPIAAVQRRNQLQQLVAEAAKNDWVTFHAAFPHSVVTHSTAPAADDASSYSPVSNSSPDSSCAPSSSSSATSSRGGSPINFANHHSPRQPPPTPIVVVTPEKQGKILVSLERFHRTFWEHVMKDAIDTFDNYLRSHPVHIASLDYDGQISALEEAAYQQAMMRLSRRRMWRSPVTTCLERRNFADFIKENETALENPMKLVWQQQNAQRKLLSTIPDGMFFATDSASASLRIAC</sequence>
<organism evidence="2 3">
    <name type="scientific">Bodo saltans</name>
    <name type="common">Flagellated protozoan</name>
    <dbReference type="NCBI Taxonomy" id="75058"/>
    <lineage>
        <taxon>Eukaryota</taxon>
        <taxon>Discoba</taxon>
        <taxon>Euglenozoa</taxon>
        <taxon>Kinetoplastea</taxon>
        <taxon>Metakinetoplastina</taxon>
        <taxon>Eubodonida</taxon>
        <taxon>Bodonidae</taxon>
        <taxon>Bodo</taxon>
    </lineage>
</organism>
<feature type="compositionally biased region" description="Polar residues" evidence="1">
    <location>
        <begin position="1"/>
        <end position="11"/>
    </location>
</feature>
<dbReference type="VEuPathDB" id="TriTrypDB:BSAL_07970"/>
<dbReference type="EMBL" id="CYKH01001428">
    <property type="protein sequence ID" value="CUG87015.1"/>
    <property type="molecule type" value="Genomic_DNA"/>
</dbReference>
<keyword evidence="3" id="KW-1185">Reference proteome</keyword>
<feature type="compositionally biased region" description="Low complexity" evidence="1">
    <location>
        <begin position="73"/>
        <end position="103"/>
    </location>
</feature>
<dbReference type="Proteomes" id="UP000051952">
    <property type="component" value="Unassembled WGS sequence"/>
</dbReference>
<gene>
    <name evidence="2" type="ORF">BSAL_07970</name>
</gene>
<proteinExistence type="predicted"/>
<accession>A0A0S4JCU7</accession>
<dbReference type="AlphaFoldDB" id="A0A0S4JCU7"/>
<name>A0A0S4JCU7_BODSA</name>